<keyword evidence="2" id="KW-1185">Reference proteome</keyword>
<proteinExistence type="predicted"/>
<organism evidence="1 2">
    <name type="scientific">Micromonospora yangpuensis</name>
    <dbReference type="NCBI Taxonomy" id="683228"/>
    <lineage>
        <taxon>Bacteria</taxon>
        <taxon>Bacillati</taxon>
        <taxon>Actinomycetota</taxon>
        <taxon>Actinomycetes</taxon>
        <taxon>Micromonosporales</taxon>
        <taxon>Micromonosporaceae</taxon>
        <taxon>Micromonospora</taxon>
    </lineage>
</organism>
<gene>
    <name evidence="1" type="ORF">GA0070617_5489</name>
</gene>
<dbReference type="Proteomes" id="UP000198937">
    <property type="component" value="Unassembled WGS sequence"/>
</dbReference>
<dbReference type="RefSeq" id="WP_091444846.1">
    <property type="nucleotide sequence ID" value="NZ_BMMJ01000007.1"/>
</dbReference>
<dbReference type="STRING" id="683228.GA0070617_5489"/>
<protein>
    <submittedName>
        <fullName evidence="1">Uncharacterized protein</fullName>
    </submittedName>
</protein>
<evidence type="ECO:0000313" key="2">
    <source>
        <dbReference type="Proteomes" id="UP000198937"/>
    </source>
</evidence>
<reference evidence="1 2" key="1">
    <citation type="submission" date="2016-06" db="EMBL/GenBank/DDBJ databases">
        <authorList>
            <person name="Kjaerup R.B."/>
            <person name="Dalgaard T.S."/>
            <person name="Juul-Madsen H.R."/>
        </authorList>
    </citation>
    <scope>NUCLEOTIDE SEQUENCE [LARGE SCALE GENOMIC DNA]</scope>
    <source>
        <strain evidence="1 2">DSM 45577</strain>
    </source>
</reference>
<accession>A0A1C6VDQ5</accession>
<dbReference type="EMBL" id="FMIA01000002">
    <property type="protein sequence ID" value="SCL64501.1"/>
    <property type="molecule type" value="Genomic_DNA"/>
</dbReference>
<sequence>MTDTVVPHELDARLRAADKRITALHLAVTRADSEAARAKNAADAANLARQAAMEELSAAQLASLQLDSRLRRAIADDLRRDEVVGLVVLHLTRSGGAPTDVVAKALLADLAELIDGVPQVLGRGIADLPAGRHRDPRWLARLWRRWTGR</sequence>
<dbReference type="AlphaFoldDB" id="A0A1C6VDQ5"/>
<evidence type="ECO:0000313" key="1">
    <source>
        <dbReference type="EMBL" id="SCL64501.1"/>
    </source>
</evidence>
<name>A0A1C6VDQ5_9ACTN</name>